<dbReference type="PROSITE" id="PS00010">
    <property type="entry name" value="ASX_HYDROXYL"/>
    <property type="match status" value="4"/>
</dbReference>
<dbReference type="SUPFAM" id="SSF57196">
    <property type="entry name" value="EGF/Laminin"/>
    <property type="match status" value="2"/>
</dbReference>
<dbReference type="STRING" id="7574.A0A1S3IEL8"/>
<keyword evidence="5" id="KW-0732">Signal</keyword>
<dbReference type="FunFam" id="2.10.25.10:FF:000038">
    <property type="entry name" value="Fibrillin 2"/>
    <property type="match status" value="1"/>
</dbReference>
<dbReference type="GeneID" id="106163529"/>
<evidence type="ECO:0000313" key="14">
    <source>
        <dbReference type="Proteomes" id="UP000085678"/>
    </source>
</evidence>
<comment type="caution">
    <text evidence="8">Lacks conserved residue(s) required for the propagation of feature annotation.</text>
</comment>
<proteinExistence type="inferred from homology"/>
<evidence type="ECO:0000256" key="4">
    <source>
        <dbReference type="ARBA" id="ARBA00022536"/>
    </source>
</evidence>
<feature type="domain" description="EGF-like" evidence="11">
    <location>
        <begin position="222"/>
        <end position="262"/>
    </location>
</feature>
<keyword evidence="14" id="KW-1185">Reference proteome</keyword>
<dbReference type="InterPro" id="IPR018097">
    <property type="entry name" value="EGF_Ca-bd_CS"/>
</dbReference>
<dbReference type="Pfam" id="PF14670">
    <property type="entry name" value="FXa_inhibition"/>
    <property type="match status" value="1"/>
</dbReference>
<dbReference type="PROSITE" id="PS50923">
    <property type="entry name" value="SUSHI"/>
    <property type="match status" value="1"/>
</dbReference>
<evidence type="ECO:0000256" key="6">
    <source>
        <dbReference type="ARBA" id="ARBA00022737"/>
    </source>
</evidence>
<dbReference type="RefSeq" id="XP_013396588.1">
    <property type="nucleotide sequence ID" value="XM_013541134.1"/>
</dbReference>
<dbReference type="SUPFAM" id="SSF57535">
    <property type="entry name" value="Complement control module/SCR domain"/>
    <property type="match status" value="1"/>
</dbReference>
<dbReference type="InterPro" id="IPR052235">
    <property type="entry name" value="Nephronectin_domain"/>
</dbReference>
<dbReference type="Gene3D" id="2.10.70.10">
    <property type="entry name" value="Complement Module, domain 1"/>
    <property type="match status" value="1"/>
</dbReference>
<dbReference type="KEGG" id="lak:106163529"/>
<dbReference type="PANTHER" id="PTHR24050">
    <property type="entry name" value="PA14 DOMAIN-CONTAINING PROTEIN"/>
    <property type="match status" value="1"/>
</dbReference>
<evidence type="ECO:0000256" key="1">
    <source>
        <dbReference type="ARBA" id="ARBA00004498"/>
    </source>
</evidence>
<feature type="compositionally biased region" description="Polar residues" evidence="10">
    <location>
        <begin position="87"/>
        <end position="104"/>
    </location>
</feature>
<keyword evidence="4 8" id="KW-0245">EGF-like domain</keyword>
<dbReference type="PANTHER" id="PTHR24050:SF27">
    <property type="entry name" value="FIBRILLIN-1"/>
    <property type="match status" value="1"/>
</dbReference>
<dbReference type="SMART" id="SM00179">
    <property type="entry name" value="EGF_CA"/>
    <property type="match status" value="5"/>
</dbReference>
<keyword evidence="9" id="KW-0768">Sushi</keyword>
<dbReference type="Pfam" id="PF12662">
    <property type="entry name" value="cEGF"/>
    <property type="match status" value="4"/>
</dbReference>
<accession>A0A1S3IEL8</accession>
<feature type="compositionally biased region" description="Low complexity" evidence="10">
    <location>
        <begin position="106"/>
        <end position="158"/>
    </location>
</feature>
<feature type="region of interest" description="Disordered" evidence="10">
    <location>
        <begin position="29"/>
        <end position="171"/>
    </location>
</feature>
<evidence type="ECO:0000256" key="9">
    <source>
        <dbReference type="PROSITE-ProRule" id="PRU00302"/>
    </source>
</evidence>
<evidence type="ECO:0000256" key="10">
    <source>
        <dbReference type="SAM" id="MobiDB-lite"/>
    </source>
</evidence>
<dbReference type="SUPFAM" id="SSF57184">
    <property type="entry name" value="Growth factor receptor domain"/>
    <property type="match status" value="1"/>
</dbReference>
<feature type="domain" description="EGF-like" evidence="11">
    <location>
        <begin position="263"/>
        <end position="303"/>
    </location>
</feature>
<evidence type="ECO:0000259" key="12">
    <source>
        <dbReference type="PROSITE" id="PS50923"/>
    </source>
</evidence>
<dbReference type="InterPro" id="IPR001881">
    <property type="entry name" value="EGF-like_Ca-bd_dom"/>
</dbReference>
<evidence type="ECO:0000256" key="2">
    <source>
        <dbReference type="ARBA" id="ARBA00006127"/>
    </source>
</evidence>
<feature type="domain" description="EGF-like" evidence="11">
    <location>
        <begin position="386"/>
        <end position="426"/>
    </location>
</feature>
<evidence type="ECO:0000313" key="15">
    <source>
        <dbReference type="RefSeq" id="XP_013396588.1"/>
    </source>
</evidence>
<evidence type="ECO:0000256" key="5">
    <source>
        <dbReference type="ARBA" id="ARBA00022729"/>
    </source>
</evidence>
<dbReference type="OrthoDB" id="6375837at2759"/>
<organism evidence="14 15">
    <name type="scientific">Lingula anatina</name>
    <name type="common">Brachiopod</name>
    <name type="synonym">Lingula unguis</name>
    <dbReference type="NCBI Taxonomy" id="7574"/>
    <lineage>
        <taxon>Eukaryota</taxon>
        <taxon>Metazoa</taxon>
        <taxon>Spiralia</taxon>
        <taxon>Lophotrochozoa</taxon>
        <taxon>Brachiopoda</taxon>
        <taxon>Linguliformea</taxon>
        <taxon>Lingulata</taxon>
        <taxon>Lingulida</taxon>
        <taxon>Linguloidea</taxon>
        <taxon>Lingulidae</taxon>
        <taxon>Lingula</taxon>
    </lineage>
</organism>
<dbReference type="Proteomes" id="UP000085678">
    <property type="component" value="Unplaced"/>
</dbReference>
<dbReference type="PROSITE" id="PS51132">
    <property type="entry name" value="OLF"/>
    <property type="match status" value="1"/>
</dbReference>
<keyword evidence="3" id="KW-0964">Secreted</keyword>
<evidence type="ECO:0000256" key="8">
    <source>
        <dbReference type="PROSITE-ProRule" id="PRU00076"/>
    </source>
</evidence>
<reference evidence="15" key="1">
    <citation type="submission" date="2025-08" db="UniProtKB">
        <authorList>
            <consortium name="RefSeq"/>
        </authorList>
    </citation>
    <scope>IDENTIFICATION</scope>
    <source>
        <tissue evidence="15">Gonads</tissue>
    </source>
</reference>
<evidence type="ECO:0000256" key="7">
    <source>
        <dbReference type="ARBA" id="ARBA00023157"/>
    </source>
</evidence>
<dbReference type="Pfam" id="PF00084">
    <property type="entry name" value="Sushi"/>
    <property type="match status" value="1"/>
</dbReference>
<keyword evidence="6" id="KW-0677">Repeat</keyword>
<name>A0A1S3IEL8_LINAN</name>
<gene>
    <name evidence="15" type="primary">LOC106163529</name>
</gene>
<dbReference type="GO" id="GO:0005509">
    <property type="term" value="F:calcium ion binding"/>
    <property type="evidence" value="ECO:0007669"/>
    <property type="project" value="InterPro"/>
</dbReference>
<evidence type="ECO:0000259" key="11">
    <source>
        <dbReference type="PROSITE" id="PS50026"/>
    </source>
</evidence>
<dbReference type="InParanoid" id="A0A1S3IEL8"/>
<dbReference type="InterPro" id="IPR000436">
    <property type="entry name" value="Sushi_SCR_CCP_dom"/>
</dbReference>
<dbReference type="InterPro" id="IPR035976">
    <property type="entry name" value="Sushi/SCR/CCP_sf"/>
</dbReference>
<feature type="compositionally biased region" description="Low complexity" evidence="10">
    <location>
        <begin position="30"/>
        <end position="86"/>
    </location>
</feature>
<keyword evidence="3" id="KW-0272">Extracellular matrix</keyword>
<dbReference type="InterPro" id="IPR000152">
    <property type="entry name" value="EGF-type_Asp/Asn_hydroxyl_site"/>
</dbReference>
<dbReference type="AlphaFoldDB" id="A0A1S3IEL8"/>
<dbReference type="SMART" id="SM00032">
    <property type="entry name" value="CCP"/>
    <property type="match status" value="1"/>
</dbReference>
<dbReference type="InterPro" id="IPR009030">
    <property type="entry name" value="Growth_fac_rcpt_cys_sf"/>
</dbReference>
<dbReference type="CDD" id="cd00033">
    <property type="entry name" value="CCP"/>
    <property type="match status" value="1"/>
</dbReference>
<keyword evidence="7" id="KW-1015">Disulfide bond</keyword>
<protein>
    <submittedName>
        <fullName evidence="15">Uncharacterized protein LOC106163529</fullName>
    </submittedName>
</protein>
<evidence type="ECO:0000259" key="13">
    <source>
        <dbReference type="PROSITE" id="PS51132"/>
    </source>
</evidence>
<dbReference type="PROSITE" id="PS01187">
    <property type="entry name" value="EGF_CA"/>
    <property type="match status" value="2"/>
</dbReference>
<dbReference type="SMART" id="SM00284">
    <property type="entry name" value="OLF"/>
    <property type="match status" value="1"/>
</dbReference>
<dbReference type="PROSITE" id="PS50026">
    <property type="entry name" value="EGF_3"/>
    <property type="match status" value="4"/>
</dbReference>
<feature type="domain" description="Sushi" evidence="12">
    <location>
        <begin position="166"/>
        <end position="222"/>
    </location>
</feature>
<comment type="subcellular location">
    <subcellularLocation>
        <location evidence="1">Secreted</location>
        <location evidence="1">Extracellular space</location>
        <location evidence="1">Extracellular matrix</location>
    </subcellularLocation>
</comment>
<dbReference type="Gene3D" id="2.10.25.10">
    <property type="entry name" value="Laminin"/>
    <property type="match status" value="5"/>
</dbReference>
<feature type="domain" description="Olfactomedin-like" evidence="13">
    <location>
        <begin position="424"/>
        <end position="694"/>
    </location>
</feature>
<comment type="similarity">
    <text evidence="2">Belongs to the fibulin family.</text>
</comment>
<dbReference type="FunFam" id="2.10.25.10:FF:000240">
    <property type="entry name" value="Vitamin K-dependent protein S"/>
    <property type="match status" value="4"/>
</dbReference>
<dbReference type="InterPro" id="IPR003112">
    <property type="entry name" value="Olfac-like_dom"/>
</dbReference>
<evidence type="ECO:0000256" key="3">
    <source>
        <dbReference type="ARBA" id="ARBA00022530"/>
    </source>
</evidence>
<dbReference type="SMART" id="SM00181">
    <property type="entry name" value="EGF"/>
    <property type="match status" value="5"/>
</dbReference>
<dbReference type="PROSITE" id="PS01186">
    <property type="entry name" value="EGF_2"/>
    <property type="match status" value="5"/>
</dbReference>
<dbReference type="InterPro" id="IPR000742">
    <property type="entry name" value="EGF"/>
</dbReference>
<dbReference type="InterPro" id="IPR026823">
    <property type="entry name" value="cEGF"/>
</dbReference>
<dbReference type="Pfam" id="PF02191">
    <property type="entry name" value="OLF"/>
    <property type="match status" value="1"/>
</dbReference>
<sequence length="697" mass="74493">MEEAGSGQVAQQTGFVHYEKDKCGILGQKHTQGQMTTTQAQETTAQEELTTTHAQATTTHAQATTTQAQLTTTQARATTTQDDQLTSTRSQTTTEAPPTTVEDQTTTEAQPTTTEAQPKTTTEAQPTTTQAQPTTTTQAQPTTTQAQPTTTEPQTSTADSPTTTEVDCGLPPVVPNAVSSVTGTGTGAQAVYVCNAGYALNSTNAVACLAEGKWDATPACLDIDECSANTDGCEHNCTNSVGSYTCSCNAGYSLAVDNHSCQDLNECSLTTDGCYHMCNNTVGSFTCSCNTGYTLQGDGKSCQDIDECSANTDGCEHNCTNTEGSYTCSCNAGYSLAVDNHSCQDINECNSNTHGCEQVCNNHGGGYSCACNSGYQLQVDGYSCQDINECNLTTDGCDHMCNNTVGNFTCSCNTGYTLQGDGKSCQVRTSPPVLQFTNQEILCSDLSAIVSSSDMGAWLKDTYVESTSTKVWVLKKAHDAKDLYEYLTEAAMANANSYDSDTTLNTHCDGTGHVVYNGSIYCDSHDNNNAEIIKIRIADNTLIVNVALPAGAGAHDEYSYSGISNTDTDFAVDEFGMWALYQTDSNGMKLSEVDLSDLSLSNTHTISVTTRGSIGESFMYKGALYTIESNEQSPTMNVKYVYDTLTQQEHTWSNAMSVPNPGSKVVMLDYNPRDQKLYMMVDSGSVLQAVRYSVSET</sequence>
<feature type="domain" description="EGF-like" evidence="11">
    <location>
        <begin position="304"/>
        <end position="344"/>
    </location>
</feature>